<evidence type="ECO:0000259" key="2">
    <source>
        <dbReference type="Pfam" id="PF00561"/>
    </source>
</evidence>
<evidence type="ECO:0000313" key="4">
    <source>
        <dbReference type="Proteomes" id="UP000655751"/>
    </source>
</evidence>
<dbReference type="Pfam" id="PF00561">
    <property type="entry name" value="Abhydrolase_1"/>
    <property type="match status" value="1"/>
</dbReference>
<dbReference type="Proteomes" id="UP000655751">
    <property type="component" value="Unassembled WGS sequence"/>
</dbReference>
<dbReference type="SUPFAM" id="SSF53474">
    <property type="entry name" value="alpha/beta-Hydrolases"/>
    <property type="match status" value="1"/>
</dbReference>
<feature type="domain" description="AB hydrolase-1" evidence="2">
    <location>
        <begin position="31"/>
        <end position="133"/>
    </location>
</feature>
<evidence type="ECO:0000256" key="1">
    <source>
        <dbReference type="ARBA" id="ARBA00022801"/>
    </source>
</evidence>
<dbReference type="PRINTS" id="PR00111">
    <property type="entry name" value="ABHYDROLASE"/>
</dbReference>
<reference evidence="3" key="1">
    <citation type="submission" date="2020-11" db="EMBL/GenBank/DDBJ databases">
        <title>Nocardia NEAU-351.nov., a novel actinomycete isolated from the cow dung.</title>
        <authorList>
            <person name="Zhang X."/>
        </authorList>
    </citation>
    <scope>NUCLEOTIDE SEQUENCE</scope>
    <source>
        <strain evidence="3">NEAU-351</strain>
    </source>
</reference>
<sequence length="292" mass="31727">MALTIPDFDYQRITVGDGVGLNVAIGGDGTPVVLLHGFPQTHLAWRHVATALAADHRVICPDLRGYGASDKPADDRDHTVYSKRTMATDLVELLAHLGHHRFAVAGHDRGAGVAFRAGLDHPDTITHAAFLDVVPSLDIWPLLTGPTGVALFHLYFMAHPAPLPETLITAAAHTYLGHFLDQWTTDPAAIPDQFRHAYLDACSTPEAITAICADYRAGATTDIAHDAGDRTAARQLTMPTTALWTPTWPFDPEPLWRTWATDLRTTIVPGGHLLPEDNPTEITAALRELLSR</sequence>
<accession>A0A931N2V1</accession>
<dbReference type="AlphaFoldDB" id="A0A931N2V1"/>
<dbReference type="EMBL" id="JADMLG010000003">
    <property type="protein sequence ID" value="MBH0776451.1"/>
    <property type="molecule type" value="Genomic_DNA"/>
</dbReference>
<keyword evidence="1 3" id="KW-0378">Hydrolase</keyword>
<dbReference type="InterPro" id="IPR000073">
    <property type="entry name" value="AB_hydrolase_1"/>
</dbReference>
<gene>
    <name evidence="3" type="ORF">IT779_09150</name>
</gene>
<dbReference type="InterPro" id="IPR029058">
    <property type="entry name" value="AB_hydrolase_fold"/>
</dbReference>
<keyword evidence="4" id="KW-1185">Reference proteome</keyword>
<dbReference type="Gene3D" id="3.40.50.1820">
    <property type="entry name" value="alpha/beta hydrolase"/>
    <property type="match status" value="1"/>
</dbReference>
<dbReference type="PANTHER" id="PTHR43329">
    <property type="entry name" value="EPOXIDE HYDROLASE"/>
    <property type="match status" value="1"/>
</dbReference>
<dbReference type="GO" id="GO:0016787">
    <property type="term" value="F:hydrolase activity"/>
    <property type="evidence" value="ECO:0007669"/>
    <property type="project" value="UniProtKB-KW"/>
</dbReference>
<proteinExistence type="predicted"/>
<name>A0A931N2V1_9NOCA</name>
<dbReference type="RefSeq" id="WP_196148789.1">
    <property type="nucleotide sequence ID" value="NZ_JADMLG010000003.1"/>
</dbReference>
<organism evidence="3 4">
    <name type="scientific">Nocardia bovistercoris</name>
    <dbReference type="NCBI Taxonomy" id="2785916"/>
    <lineage>
        <taxon>Bacteria</taxon>
        <taxon>Bacillati</taxon>
        <taxon>Actinomycetota</taxon>
        <taxon>Actinomycetes</taxon>
        <taxon>Mycobacteriales</taxon>
        <taxon>Nocardiaceae</taxon>
        <taxon>Nocardia</taxon>
    </lineage>
</organism>
<protein>
    <submittedName>
        <fullName evidence="3">Alpha/beta hydrolase</fullName>
    </submittedName>
</protein>
<dbReference type="PRINTS" id="PR00412">
    <property type="entry name" value="EPOXHYDRLASE"/>
</dbReference>
<evidence type="ECO:0000313" key="3">
    <source>
        <dbReference type="EMBL" id="MBH0776451.1"/>
    </source>
</evidence>
<comment type="caution">
    <text evidence="3">The sequence shown here is derived from an EMBL/GenBank/DDBJ whole genome shotgun (WGS) entry which is preliminary data.</text>
</comment>
<dbReference type="InterPro" id="IPR000639">
    <property type="entry name" value="Epox_hydrolase-like"/>
</dbReference>